<organism evidence="1 2">
    <name type="scientific">Cymbomonas tetramitiformis</name>
    <dbReference type="NCBI Taxonomy" id="36881"/>
    <lineage>
        <taxon>Eukaryota</taxon>
        <taxon>Viridiplantae</taxon>
        <taxon>Chlorophyta</taxon>
        <taxon>Pyramimonadophyceae</taxon>
        <taxon>Pyramimonadales</taxon>
        <taxon>Pyramimonadaceae</taxon>
        <taxon>Cymbomonas</taxon>
    </lineage>
</organism>
<reference evidence="1 2" key="1">
    <citation type="journal article" date="2015" name="Genome Biol. Evol.">
        <title>Comparative Genomics of a Bacterivorous Green Alga Reveals Evolutionary Causalities and Consequences of Phago-Mixotrophic Mode of Nutrition.</title>
        <authorList>
            <person name="Burns J.A."/>
            <person name="Paasch A."/>
            <person name="Narechania A."/>
            <person name="Kim E."/>
        </authorList>
    </citation>
    <scope>NUCLEOTIDE SEQUENCE [LARGE SCALE GENOMIC DNA]</scope>
    <source>
        <strain evidence="1 2">PLY_AMNH</strain>
    </source>
</reference>
<evidence type="ECO:0000313" key="2">
    <source>
        <dbReference type="Proteomes" id="UP001190700"/>
    </source>
</evidence>
<accession>A0AAE0FEJ8</accession>
<sequence>MLALTQLQETFLFIFISAGVIDSEGYSKTAWAGLWNCLIMSIELVPLFMYTAYVYPASELPVSVNERSALI</sequence>
<evidence type="ECO:0000313" key="1">
    <source>
        <dbReference type="EMBL" id="KAK3258278.1"/>
    </source>
</evidence>
<dbReference type="AlphaFoldDB" id="A0AAE0FEJ8"/>
<proteinExistence type="predicted"/>
<dbReference type="EMBL" id="LGRX02019657">
    <property type="protein sequence ID" value="KAK3258278.1"/>
    <property type="molecule type" value="Genomic_DNA"/>
</dbReference>
<comment type="caution">
    <text evidence="1">The sequence shown here is derived from an EMBL/GenBank/DDBJ whole genome shotgun (WGS) entry which is preliminary data.</text>
</comment>
<dbReference type="Proteomes" id="UP001190700">
    <property type="component" value="Unassembled WGS sequence"/>
</dbReference>
<name>A0AAE0FEJ8_9CHLO</name>
<keyword evidence="2" id="KW-1185">Reference proteome</keyword>
<gene>
    <name evidence="1" type="ORF">CYMTET_32669</name>
</gene>
<protein>
    <submittedName>
        <fullName evidence="1">Uncharacterized protein</fullName>
    </submittedName>
</protein>